<sequence>MSLTKKYFLWLPSPDIRGNARREACVSSPRAEPAHGRPDPVRVHTELLQFAICGSERYSRTPIDSRTKLVGEVAIYENTDDTGNIVTTNIDMTVRLAELASSTVTRVDEFCVAESEMEDGNKIK</sequence>
<dbReference type="Proteomes" id="UP000299102">
    <property type="component" value="Unassembled WGS sequence"/>
</dbReference>
<evidence type="ECO:0000313" key="2">
    <source>
        <dbReference type="EMBL" id="GBP86917.1"/>
    </source>
</evidence>
<evidence type="ECO:0000256" key="1">
    <source>
        <dbReference type="SAM" id="MobiDB-lite"/>
    </source>
</evidence>
<name>A0A4C1ZJW6_EUMVA</name>
<keyword evidence="3" id="KW-1185">Reference proteome</keyword>
<feature type="region of interest" description="Disordered" evidence="1">
    <location>
        <begin position="21"/>
        <end position="40"/>
    </location>
</feature>
<reference evidence="2 3" key="1">
    <citation type="journal article" date="2019" name="Commun. Biol.">
        <title>The bagworm genome reveals a unique fibroin gene that provides high tensile strength.</title>
        <authorList>
            <person name="Kono N."/>
            <person name="Nakamura H."/>
            <person name="Ohtoshi R."/>
            <person name="Tomita M."/>
            <person name="Numata K."/>
            <person name="Arakawa K."/>
        </authorList>
    </citation>
    <scope>NUCLEOTIDE SEQUENCE [LARGE SCALE GENOMIC DNA]</scope>
</reference>
<proteinExistence type="predicted"/>
<organism evidence="2 3">
    <name type="scientific">Eumeta variegata</name>
    <name type="common">Bagworm moth</name>
    <name type="synonym">Eumeta japonica</name>
    <dbReference type="NCBI Taxonomy" id="151549"/>
    <lineage>
        <taxon>Eukaryota</taxon>
        <taxon>Metazoa</taxon>
        <taxon>Ecdysozoa</taxon>
        <taxon>Arthropoda</taxon>
        <taxon>Hexapoda</taxon>
        <taxon>Insecta</taxon>
        <taxon>Pterygota</taxon>
        <taxon>Neoptera</taxon>
        <taxon>Endopterygota</taxon>
        <taxon>Lepidoptera</taxon>
        <taxon>Glossata</taxon>
        <taxon>Ditrysia</taxon>
        <taxon>Tineoidea</taxon>
        <taxon>Psychidae</taxon>
        <taxon>Oiketicinae</taxon>
        <taxon>Eumeta</taxon>
    </lineage>
</organism>
<evidence type="ECO:0000313" key="3">
    <source>
        <dbReference type="Proteomes" id="UP000299102"/>
    </source>
</evidence>
<protein>
    <submittedName>
        <fullName evidence="2">Uncharacterized protein</fullName>
    </submittedName>
</protein>
<dbReference type="EMBL" id="BGZK01001825">
    <property type="protein sequence ID" value="GBP86917.1"/>
    <property type="molecule type" value="Genomic_DNA"/>
</dbReference>
<accession>A0A4C1ZJW6</accession>
<gene>
    <name evidence="2" type="ORF">EVAR_60899_1</name>
</gene>
<comment type="caution">
    <text evidence="2">The sequence shown here is derived from an EMBL/GenBank/DDBJ whole genome shotgun (WGS) entry which is preliminary data.</text>
</comment>
<dbReference type="AlphaFoldDB" id="A0A4C1ZJW6"/>